<evidence type="ECO:0000313" key="1">
    <source>
        <dbReference type="EMBL" id="QRI54191.1"/>
    </source>
</evidence>
<reference evidence="1 2" key="1">
    <citation type="journal article" date="2014" name="J. Infect. Dis.">
        <title>Molecular characterization of a novel botulinum neurotoxin type H gene.</title>
        <authorList>
            <person name="Dover N."/>
            <person name="Barash J.R."/>
            <person name="Hill K.K."/>
            <person name="Xie G."/>
            <person name="Arnon S.S."/>
        </authorList>
    </citation>
    <scope>NUCLEOTIDE SEQUENCE [LARGE SCALE GENOMIC DNA]</scope>
    <source>
        <strain evidence="1 2">IBCA10-7060</strain>
    </source>
</reference>
<accession>A0ABD7CLY7</accession>
<proteinExistence type="predicted"/>
<sequence>MKKYLLTLGKLFLGLFSFALGTVYTNQCKPRIISLRCPTPRNIKTYRYNNGAS</sequence>
<protein>
    <recommendedName>
        <fullName evidence="3">Lipoprotein</fullName>
    </recommendedName>
</protein>
<evidence type="ECO:0000313" key="2">
    <source>
        <dbReference type="Proteomes" id="UP000663464"/>
    </source>
</evidence>
<dbReference type="RefSeq" id="WP_160279549.1">
    <property type="nucleotide sequence ID" value="NZ_CP069280.1"/>
</dbReference>
<dbReference type="EMBL" id="CP069280">
    <property type="protein sequence ID" value="QRI54191.1"/>
    <property type="molecule type" value="Genomic_DNA"/>
</dbReference>
<dbReference type="AlphaFoldDB" id="A0ABD7CLY7"/>
<organism evidence="1 2">
    <name type="scientific">Clostridium botulinum</name>
    <dbReference type="NCBI Taxonomy" id="1491"/>
    <lineage>
        <taxon>Bacteria</taxon>
        <taxon>Bacillati</taxon>
        <taxon>Bacillota</taxon>
        <taxon>Clostridia</taxon>
        <taxon>Eubacteriales</taxon>
        <taxon>Clostridiaceae</taxon>
        <taxon>Clostridium</taxon>
    </lineage>
</organism>
<dbReference type="Proteomes" id="UP000663464">
    <property type="component" value="Chromosome"/>
</dbReference>
<gene>
    <name evidence="1" type="ORF">JQS73_03480</name>
</gene>
<evidence type="ECO:0008006" key="3">
    <source>
        <dbReference type="Google" id="ProtNLM"/>
    </source>
</evidence>
<name>A0ABD7CLY7_CLOBO</name>